<sequence>MRECIYCGRQLEKGEVCTCAMSVAKRREREAARKAEEPKNEKTAKAEEKTRKKAEKEHARQREKAEKERSREARKNARRSAHMYGGYAGGAYKSKAKTALGDVWRLFRSFLRSPIETVMNPGEMSVSTIMIFVMIEGMIGGLSAFSVISGASRGPVRLLGNLMGFSGVQGYNTVLGWIASAFSGAVGGIVVFLLCSGIFYFINKWIFKQLTPYWEFSKRFSLAAIPVSIIGAVGVILGFFSQTTFAVLMIVGLVGTVVLIYEILRSAWYSSSAAKTLYAMLGGMFVFLMIALYIVRISVL</sequence>
<keyword evidence="2" id="KW-1133">Transmembrane helix</keyword>
<dbReference type="EMBL" id="DVNB01000016">
    <property type="protein sequence ID" value="HIU56442.1"/>
    <property type="molecule type" value="Genomic_DNA"/>
</dbReference>
<feature type="transmembrane region" description="Helical" evidence="2">
    <location>
        <begin position="276"/>
        <end position="295"/>
    </location>
</feature>
<reference evidence="3" key="2">
    <citation type="journal article" date="2021" name="PeerJ">
        <title>Extensive microbial diversity within the chicken gut microbiome revealed by metagenomics and culture.</title>
        <authorList>
            <person name="Gilroy R."/>
            <person name="Ravi A."/>
            <person name="Getino M."/>
            <person name="Pursley I."/>
            <person name="Horton D.L."/>
            <person name="Alikhan N.F."/>
            <person name="Baker D."/>
            <person name="Gharbi K."/>
            <person name="Hall N."/>
            <person name="Watson M."/>
            <person name="Adriaenssens E.M."/>
            <person name="Foster-Nyarko E."/>
            <person name="Jarju S."/>
            <person name="Secka A."/>
            <person name="Antonio M."/>
            <person name="Oren A."/>
            <person name="Chaudhuri R.R."/>
            <person name="La Ragione R."/>
            <person name="Hildebrand F."/>
            <person name="Pallen M.J."/>
        </authorList>
    </citation>
    <scope>NUCLEOTIDE SEQUENCE</scope>
    <source>
        <strain evidence="3">USAMLcec3-3695</strain>
    </source>
</reference>
<accession>A0A9D1MAG2</accession>
<evidence type="ECO:0000313" key="4">
    <source>
        <dbReference type="Proteomes" id="UP000824109"/>
    </source>
</evidence>
<keyword evidence="2" id="KW-0472">Membrane</keyword>
<name>A0A9D1MAG2_9FIRM</name>
<reference evidence="3" key="1">
    <citation type="submission" date="2020-10" db="EMBL/GenBank/DDBJ databases">
        <authorList>
            <person name="Gilroy R."/>
        </authorList>
    </citation>
    <scope>NUCLEOTIDE SEQUENCE</scope>
    <source>
        <strain evidence="3">USAMLcec3-3695</strain>
    </source>
</reference>
<dbReference type="CDD" id="cd22249">
    <property type="entry name" value="UDM1_RNF168_RNF169-like"/>
    <property type="match status" value="1"/>
</dbReference>
<feature type="transmembrane region" description="Helical" evidence="2">
    <location>
        <begin position="246"/>
        <end position="264"/>
    </location>
</feature>
<feature type="region of interest" description="Disordered" evidence="1">
    <location>
        <begin position="27"/>
        <end position="79"/>
    </location>
</feature>
<organism evidence="3 4">
    <name type="scientific">Candidatus Ornithomonoglobus merdipullorum</name>
    <dbReference type="NCBI Taxonomy" id="2840895"/>
    <lineage>
        <taxon>Bacteria</taxon>
        <taxon>Bacillati</taxon>
        <taxon>Bacillota</taxon>
        <taxon>Clostridia</taxon>
        <taxon>Candidatus Ornithomonoglobus</taxon>
    </lineage>
</organism>
<feature type="transmembrane region" description="Helical" evidence="2">
    <location>
        <begin position="222"/>
        <end position="240"/>
    </location>
</feature>
<comment type="caution">
    <text evidence="3">The sequence shown here is derived from an EMBL/GenBank/DDBJ whole genome shotgun (WGS) entry which is preliminary data.</text>
</comment>
<feature type="transmembrane region" description="Helical" evidence="2">
    <location>
        <begin position="174"/>
        <end position="202"/>
    </location>
</feature>
<protein>
    <submittedName>
        <fullName evidence="3">Uncharacterized protein</fullName>
    </submittedName>
</protein>
<feature type="transmembrane region" description="Helical" evidence="2">
    <location>
        <begin position="129"/>
        <end position="154"/>
    </location>
</feature>
<dbReference type="Proteomes" id="UP000824109">
    <property type="component" value="Unassembled WGS sequence"/>
</dbReference>
<evidence type="ECO:0000256" key="1">
    <source>
        <dbReference type="SAM" id="MobiDB-lite"/>
    </source>
</evidence>
<evidence type="ECO:0000256" key="2">
    <source>
        <dbReference type="SAM" id="Phobius"/>
    </source>
</evidence>
<feature type="compositionally biased region" description="Basic and acidic residues" evidence="1">
    <location>
        <begin position="27"/>
        <end position="75"/>
    </location>
</feature>
<dbReference type="AlphaFoldDB" id="A0A9D1MAG2"/>
<gene>
    <name evidence="3" type="ORF">IAA61_01350</name>
</gene>
<proteinExistence type="predicted"/>
<evidence type="ECO:0000313" key="3">
    <source>
        <dbReference type="EMBL" id="HIU56442.1"/>
    </source>
</evidence>
<keyword evidence="2" id="KW-0812">Transmembrane</keyword>